<dbReference type="InterPro" id="IPR013325">
    <property type="entry name" value="RNA_pol_sigma_r2"/>
</dbReference>
<organism evidence="8 9">
    <name type="scientific">Labilithrix luteola</name>
    <dbReference type="NCBI Taxonomy" id="1391654"/>
    <lineage>
        <taxon>Bacteria</taxon>
        <taxon>Pseudomonadati</taxon>
        <taxon>Myxococcota</taxon>
        <taxon>Polyangia</taxon>
        <taxon>Polyangiales</taxon>
        <taxon>Labilitrichaceae</taxon>
        <taxon>Labilithrix</taxon>
    </lineage>
</organism>
<dbReference type="InterPro" id="IPR039425">
    <property type="entry name" value="RNA_pol_sigma-70-like"/>
</dbReference>
<dbReference type="SUPFAM" id="SSF88659">
    <property type="entry name" value="Sigma3 and sigma4 domains of RNA polymerase sigma factors"/>
    <property type="match status" value="1"/>
</dbReference>
<evidence type="ECO:0000313" key="8">
    <source>
        <dbReference type="EMBL" id="AKU97818.1"/>
    </source>
</evidence>
<dbReference type="SUPFAM" id="SSF88946">
    <property type="entry name" value="Sigma2 domain of RNA polymerase sigma factors"/>
    <property type="match status" value="1"/>
</dbReference>
<feature type="domain" description="RNA polymerase sigma factor 70 region 4 type 2" evidence="7">
    <location>
        <begin position="141"/>
        <end position="190"/>
    </location>
</feature>
<keyword evidence="3" id="KW-0731">Sigma factor</keyword>
<dbReference type="Pfam" id="PF08281">
    <property type="entry name" value="Sigma70_r4_2"/>
    <property type="match status" value="1"/>
</dbReference>
<dbReference type="Proteomes" id="UP000064967">
    <property type="component" value="Chromosome"/>
</dbReference>
<evidence type="ECO:0000256" key="1">
    <source>
        <dbReference type="ARBA" id="ARBA00010641"/>
    </source>
</evidence>
<dbReference type="CDD" id="cd06171">
    <property type="entry name" value="Sigma70_r4"/>
    <property type="match status" value="1"/>
</dbReference>
<dbReference type="InterPro" id="IPR013324">
    <property type="entry name" value="RNA_pol_sigma_r3/r4-like"/>
</dbReference>
<dbReference type="Pfam" id="PF04542">
    <property type="entry name" value="Sigma70_r2"/>
    <property type="match status" value="1"/>
</dbReference>
<dbReference type="PANTHER" id="PTHR43133:SF8">
    <property type="entry name" value="RNA POLYMERASE SIGMA FACTOR HI_1459-RELATED"/>
    <property type="match status" value="1"/>
</dbReference>
<sequence>MSIEQILAGTPPLVLTDTAAAGMVTKTSEEERSEVASKAPTLERLVRDHHAFVWRSAQRLGAPAADVEDVVQEVFIIASNKLESIRHERGFLFQTCTFVVGHARRRVQRRYEVVDEERIEAQADIAPSPEQSLEDAQARAVLQTILDTMPDELRAVFVLFELERLTVPEISEMIGAPQGTVSSRLRRAREMFTSRGPRIVRGVR</sequence>
<dbReference type="Gene3D" id="1.10.10.10">
    <property type="entry name" value="Winged helix-like DNA-binding domain superfamily/Winged helix DNA-binding domain"/>
    <property type="match status" value="1"/>
</dbReference>
<dbReference type="InterPro" id="IPR036388">
    <property type="entry name" value="WH-like_DNA-bd_sf"/>
</dbReference>
<dbReference type="GO" id="GO:0006352">
    <property type="term" value="P:DNA-templated transcription initiation"/>
    <property type="evidence" value="ECO:0007669"/>
    <property type="project" value="InterPro"/>
</dbReference>
<dbReference type="GO" id="GO:0003677">
    <property type="term" value="F:DNA binding"/>
    <property type="evidence" value="ECO:0007669"/>
    <property type="project" value="UniProtKB-KW"/>
</dbReference>
<dbReference type="AlphaFoldDB" id="A0A0K1PWC3"/>
<evidence type="ECO:0000256" key="3">
    <source>
        <dbReference type="ARBA" id="ARBA00023082"/>
    </source>
</evidence>
<evidence type="ECO:0000256" key="4">
    <source>
        <dbReference type="ARBA" id="ARBA00023125"/>
    </source>
</evidence>
<evidence type="ECO:0000259" key="7">
    <source>
        <dbReference type="Pfam" id="PF08281"/>
    </source>
</evidence>
<accession>A0A0K1PWC3</accession>
<dbReference type="RefSeq" id="WP_146648898.1">
    <property type="nucleotide sequence ID" value="NZ_CP012333.1"/>
</dbReference>
<keyword evidence="5" id="KW-0804">Transcription</keyword>
<dbReference type="InterPro" id="IPR013249">
    <property type="entry name" value="RNA_pol_sigma70_r4_t2"/>
</dbReference>
<dbReference type="PANTHER" id="PTHR43133">
    <property type="entry name" value="RNA POLYMERASE ECF-TYPE SIGMA FACTO"/>
    <property type="match status" value="1"/>
</dbReference>
<name>A0A0K1PWC3_9BACT</name>
<gene>
    <name evidence="8" type="ORF">AKJ09_04482</name>
</gene>
<dbReference type="KEGG" id="llu:AKJ09_04482"/>
<dbReference type="GO" id="GO:0016987">
    <property type="term" value="F:sigma factor activity"/>
    <property type="evidence" value="ECO:0007669"/>
    <property type="project" value="UniProtKB-KW"/>
</dbReference>
<protein>
    <submittedName>
        <fullName evidence="8">RNA polymerase sigma factor RpoE</fullName>
    </submittedName>
</protein>
<keyword evidence="2" id="KW-0805">Transcription regulation</keyword>
<comment type="similarity">
    <text evidence="1">Belongs to the sigma-70 factor family. ECF subfamily.</text>
</comment>
<evidence type="ECO:0000256" key="2">
    <source>
        <dbReference type="ARBA" id="ARBA00023015"/>
    </source>
</evidence>
<dbReference type="NCBIfam" id="TIGR02937">
    <property type="entry name" value="sigma70-ECF"/>
    <property type="match status" value="1"/>
</dbReference>
<dbReference type="Gene3D" id="1.10.1740.10">
    <property type="match status" value="1"/>
</dbReference>
<dbReference type="InterPro" id="IPR007627">
    <property type="entry name" value="RNA_pol_sigma70_r2"/>
</dbReference>
<dbReference type="InterPro" id="IPR014284">
    <property type="entry name" value="RNA_pol_sigma-70_dom"/>
</dbReference>
<evidence type="ECO:0000259" key="6">
    <source>
        <dbReference type="Pfam" id="PF04542"/>
    </source>
</evidence>
<dbReference type="STRING" id="1391654.AKJ09_04482"/>
<dbReference type="OrthoDB" id="5513261at2"/>
<keyword evidence="9" id="KW-1185">Reference proteome</keyword>
<reference evidence="8 9" key="1">
    <citation type="submission" date="2015-08" db="EMBL/GenBank/DDBJ databases">
        <authorList>
            <person name="Babu N.S."/>
            <person name="Beckwith C.J."/>
            <person name="Beseler K.G."/>
            <person name="Brison A."/>
            <person name="Carone J.V."/>
            <person name="Caskin T.P."/>
            <person name="Diamond M."/>
            <person name="Durham M.E."/>
            <person name="Foxe J.M."/>
            <person name="Go M."/>
            <person name="Henderson B.A."/>
            <person name="Jones I.B."/>
            <person name="McGettigan J.A."/>
            <person name="Micheletti S.J."/>
            <person name="Nasrallah M.E."/>
            <person name="Ortiz D."/>
            <person name="Piller C.R."/>
            <person name="Privatt S.R."/>
            <person name="Schneider S.L."/>
            <person name="Sharp S."/>
            <person name="Smith T.C."/>
            <person name="Stanton J.D."/>
            <person name="Ullery H.E."/>
            <person name="Wilson R.J."/>
            <person name="Serrano M.G."/>
            <person name="Buck G."/>
            <person name="Lee V."/>
            <person name="Wang Y."/>
            <person name="Carvalho R."/>
            <person name="Voegtly L."/>
            <person name="Shi R."/>
            <person name="Duckworth R."/>
            <person name="Johnson A."/>
            <person name="Loviza R."/>
            <person name="Walstead R."/>
            <person name="Shah Z."/>
            <person name="Kiflezghi M."/>
            <person name="Wade K."/>
            <person name="Ball S.L."/>
            <person name="Bradley K.W."/>
            <person name="Asai D.J."/>
            <person name="Bowman C.A."/>
            <person name="Russell D.A."/>
            <person name="Pope W.H."/>
            <person name="Jacobs-Sera D."/>
            <person name="Hendrix R.W."/>
            <person name="Hatfull G.F."/>
        </authorList>
    </citation>
    <scope>NUCLEOTIDE SEQUENCE [LARGE SCALE GENOMIC DNA]</scope>
    <source>
        <strain evidence="8 9">DSM 27648</strain>
    </source>
</reference>
<proteinExistence type="inferred from homology"/>
<feature type="domain" description="RNA polymerase sigma-70 region 2" evidence="6">
    <location>
        <begin position="45"/>
        <end position="95"/>
    </location>
</feature>
<keyword evidence="4" id="KW-0238">DNA-binding</keyword>
<evidence type="ECO:0000256" key="5">
    <source>
        <dbReference type="ARBA" id="ARBA00023163"/>
    </source>
</evidence>
<evidence type="ECO:0000313" key="9">
    <source>
        <dbReference type="Proteomes" id="UP000064967"/>
    </source>
</evidence>
<dbReference type="EMBL" id="CP012333">
    <property type="protein sequence ID" value="AKU97818.1"/>
    <property type="molecule type" value="Genomic_DNA"/>
</dbReference>